<evidence type="ECO:0000256" key="1">
    <source>
        <dbReference type="ARBA" id="ARBA00002591"/>
    </source>
</evidence>
<dbReference type="PANTHER" id="PTHR30381">
    <property type="entry name" value="FLAGELLAR P-RING PERIPLASMIC PROTEIN FLGI"/>
    <property type="match status" value="1"/>
</dbReference>
<dbReference type="PANTHER" id="PTHR30381:SF0">
    <property type="entry name" value="FLAGELLAR P-RING PROTEIN"/>
    <property type="match status" value="1"/>
</dbReference>
<evidence type="ECO:0000256" key="2">
    <source>
        <dbReference type="ARBA" id="ARBA00004117"/>
    </source>
</evidence>
<comment type="caution">
    <text evidence="5">The sequence shown here is derived from an EMBL/GenBank/DDBJ whole genome shotgun (WGS) entry which is preliminary data.</text>
</comment>
<dbReference type="GO" id="GO:0009428">
    <property type="term" value="C:bacterial-type flagellum basal body, distal rod, P ring"/>
    <property type="evidence" value="ECO:0007669"/>
    <property type="project" value="InterPro"/>
</dbReference>
<keyword evidence="5" id="KW-0966">Cell projection</keyword>
<accession>A0A937X184</accession>
<dbReference type="GO" id="GO:0071973">
    <property type="term" value="P:bacterial-type flagellum-dependent cell motility"/>
    <property type="evidence" value="ECO:0007669"/>
    <property type="project" value="InterPro"/>
</dbReference>
<evidence type="ECO:0000313" key="5">
    <source>
        <dbReference type="EMBL" id="MBM3274058.1"/>
    </source>
</evidence>
<keyword evidence="3" id="KW-0732">Signal</keyword>
<protein>
    <submittedName>
        <fullName evidence="5">Flagellar basal body P-ring protein FlgI</fullName>
    </submittedName>
</protein>
<organism evidence="5 6">
    <name type="scientific">Candidatus Tanganyikabacteria bacterium</name>
    <dbReference type="NCBI Taxonomy" id="2961651"/>
    <lineage>
        <taxon>Bacteria</taxon>
        <taxon>Bacillati</taxon>
        <taxon>Candidatus Sericytochromatia</taxon>
        <taxon>Candidatus Tanganyikabacteria</taxon>
    </lineage>
</organism>
<dbReference type="GO" id="GO:0005198">
    <property type="term" value="F:structural molecule activity"/>
    <property type="evidence" value="ECO:0007669"/>
    <property type="project" value="InterPro"/>
</dbReference>
<gene>
    <name evidence="5" type="ORF">FJZ00_02810</name>
</gene>
<comment type="function">
    <text evidence="1">Assembles around the rod to form the L-ring and probably protects the motor/basal body from shearing forces during rotation.</text>
</comment>
<dbReference type="AlphaFoldDB" id="A0A937X184"/>
<dbReference type="InterPro" id="IPR001782">
    <property type="entry name" value="Flag_FlgI"/>
</dbReference>
<evidence type="ECO:0000256" key="4">
    <source>
        <dbReference type="ARBA" id="ARBA00023143"/>
    </source>
</evidence>
<dbReference type="GO" id="GO:0030288">
    <property type="term" value="C:outer membrane-bounded periplasmic space"/>
    <property type="evidence" value="ECO:0007669"/>
    <property type="project" value="InterPro"/>
</dbReference>
<keyword evidence="4" id="KW-0975">Bacterial flagellum</keyword>
<keyword evidence="5" id="KW-0969">Cilium</keyword>
<sequence length="73" mass="7623">QPAPFSGGQTQVTQEAQISATETKAKTVIFDKGTTLGTLVRALNALGTSSRDMITILQNIKAAGALNAHLELL</sequence>
<dbReference type="Proteomes" id="UP000703893">
    <property type="component" value="Unassembled WGS sequence"/>
</dbReference>
<comment type="subcellular location">
    <subcellularLocation>
        <location evidence="2">Bacterial flagellum basal body</location>
    </subcellularLocation>
</comment>
<evidence type="ECO:0000256" key="3">
    <source>
        <dbReference type="ARBA" id="ARBA00022729"/>
    </source>
</evidence>
<name>A0A937X184_9BACT</name>
<keyword evidence="5" id="KW-0282">Flagellum</keyword>
<dbReference type="Pfam" id="PF02119">
    <property type="entry name" value="FlgI"/>
    <property type="match status" value="1"/>
</dbReference>
<evidence type="ECO:0000313" key="6">
    <source>
        <dbReference type="Proteomes" id="UP000703893"/>
    </source>
</evidence>
<feature type="non-terminal residue" evidence="5">
    <location>
        <position position="1"/>
    </location>
</feature>
<dbReference type="EMBL" id="VGJX01000110">
    <property type="protein sequence ID" value="MBM3274058.1"/>
    <property type="molecule type" value="Genomic_DNA"/>
</dbReference>
<reference evidence="5 6" key="1">
    <citation type="submission" date="2019-03" db="EMBL/GenBank/DDBJ databases">
        <title>Lake Tanganyika Metagenome-Assembled Genomes (MAGs).</title>
        <authorList>
            <person name="Tran P."/>
        </authorList>
    </citation>
    <scope>NUCLEOTIDE SEQUENCE [LARGE SCALE GENOMIC DNA]</scope>
    <source>
        <strain evidence="5">K_DeepCast_65m_m2_236</strain>
    </source>
</reference>
<proteinExistence type="predicted"/>